<dbReference type="PANTHER" id="PTHR44942">
    <property type="entry name" value="METHYLTRANSF_11 DOMAIN-CONTAINING PROTEIN"/>
    <property type="match status" value="1"/>
</dbReference>
<dbReference type="CDD" id="cd02440">
    <property type="entry name" value="AdoMet_MTases"/>
    <property type="match status" value="1"/>
</dbReference>
<dbReference type="PANTHER" id="PTHR44942:SF4">
    <property type="entry name" value="METHYLTRANSFERASE TYPE 11 DOMAIN-CONTAINING PROTEIN"/>
    <property type="match status" value="1"/>
</dbReference>
<evidence type="ECO:0000313" key="5">
    <source>
        <dbReference type="EMBL" id="QHA03129.1"/>
    </source>
</evidence>
<accession>A0A6I6MY04</accession>
<dbReference type="RefSeq" id="WP_158918812.1">
    <property type="nucleotide sequence ID" value="NZ_CP047020.1"/>
</dbReference>
<keyword evidence="3 5" id="KW-0808">Transferase</keyword>
<feature type="domain" description="Methyltransferase type 11" evidence="4">
    <location>
        <begin position="52"/>
        <end position="139"/>
    </location>
</feature>
<dbReference type="InterPro" id="IPR029063">
    <property type="entry name" value="SAM-dependent_MTases_sf"/>
</dbReference>
<keyword evidence="6" id="KW-1185">Reference proteome</keyword>
<evidence type="ECO:0000259" key="4">
    <source>
        <dbReference type="Pfam" id="PF08241"/>
    </source>
</evidence>
<organism evidence="5 6">
    <name type="scientific">Streptomyces broussonetiae</name>
    <dbReference type="NCBI Taxonomy" id="2686304"/>
    <lineage>
        <taxon>Bacteria</taxon>
        <taxon>Bacillati</taxon>
        <taxon>Actinomycetota</taxon>
        <taxon>Actinomycetes</taxon>
        <taxon>Kitasatosporales</taxon>
        <taxon>Streptomycetaceae</taxon>
        <taxon>Streptomyces</taxon>
    </lineage>
</organism>
<evidence type="ECO:0000256" key="2">
    <source>
        <dbReference type="ARBA" id="ARBA00022603"/>
    </source>
</evidence>
<reference evidence="5 6" key="1">
    <citation type="submission" date="2019-12" db="EMBL/GenBank/DDBJ databases">
        <title>Streptomyces sp. strain T44 isolated from rhizosphere soil of Broussonetia papyrifera.</title>
        <authorList>
            <person name="Mo P."/>
        </authorList>
    </citation>
    <scope>NUCLEOTIDE SEQUENCE [LARGE SCALE GENOMIC DNA]</scope>
    <source>
        <strain evidence="5 6">T44</strain>
    </source>
</reference>
<dbReference type="Proteomes" id="UP000436138">
    <property type="component" value="Chromosome"/>
</dbReference>
<sequence>MTNWKTGGELHQQRRVAENYGVDAERYDRTRPRYPDALVNRVMRSCPGAELLDVGAGTGIEARQFQAAGCSVLGVEPDARMAEFARTRGTEVEVARFEEWDPAGRRFDGVISGQAWHWVDPVAGAAKAASVLRPGGRLAAFWNVFEPPAQVREAFREVYVEVVPDALATRAYSMPAPPPNTSPLLTKAIDGIRAAGVFGEPEQWQFEWDYAYSKDEWLDQLPTQGDHAQFAPEKLDRVLERVGAVIDAMGGSFTMKYTAVVVSATLPTS</sequence>
<gene>
    <name evidence="5" type="ORF">GQF42_07440</name>
</gene>
<keyword evidence="2 5" id="KW-0489">Methyltransferase</keyword>
<name>A0A6I6MY04_9ACTN</name>
<evidence type="ECO:0000256" key="3">
    <source>
        <dbReference type="ARBA" id="ARBA00022679"/>
    </source>
</evidence>
<dbReference type="InterPro" id="IPR051052">
    <property type="entry name" value="Diverse_substrate_MTase"/>
</dbReference>
<dbReference type="EMBL" id="CP047020">
    <property type="protein sequence ID" value="QHA03129.1"/>
    <property type="molecule type" value="Genomic_DNA"/>
</dbReference>
<protein>
    <submittedName>
        <fullName evidence="5">Methyltransferase domain-containing protein</fullName>
    </submittedName>
</protein>
<dbReference type="GO" id="GO:0032259">
    <property type="term" value="P:methylation"/>
    <property type="evidence" value="ECO:0007669"/>
    <property type="project" value="UniProtKB-KW"/>
</dbReference>
<dbReference type="GO" id="GO:0008757">
    <property type="term" value="F:S-adenosylmethionine-dependent methyltransferase activity"/>
    <property type="evidence" value="ECO:0007669"/>
    <property type="project" value="InterPro"/>
</dbReference>
<dbReference type="Pfam" id="PF08241">
    <property type="entry name" value="Methyltransf_11"/>
    <property type="match status" value="1"/>
</dbReference>
<comment type="similarity">
    <text evidence="1">Belongs to the methyltransferase superfamily.</text>
</comment>
<dbReference type="Gene3D" id="3.40.50.150">
    <property type="entry name" value="Vaccinia Virus protein VP39"/>
    <property type="match status" value="1"/>
</dbReference>
<proteinExistence type="inferred from homology"/>
<dbReference type="AlphaFoldDB" id="A0A6I6MY04"/>
<dbReference type="KEGG" id="sbro:GQF42_07440"/>
<dbReference type="SUPFAM" id="SSF53335">
    <property type="entry name" value="S-adenosyl-L-methionine-dependent methyltransferases"/>
    <property type="match status" value="1"/>
</dbReference>
<evidence type="ECO:0000313" key="6">
    <source>
        <dbReference type="Proteomes" id="UP000436138"/>
    </source>
</evidence>
<evidence type="ECO:0000256" key="1">
    <source>
        <dbReference type="ARBA" id="ARBA00008361"/>
    </source>
</evidence>
<dbReference type="InterPro" id="IPR013216">
    <property type="entry name" value="Methyltransf_11"/>
</dbReference>